<organism evidence="11 12">
    <name type="scientific">Dibothriocephalus latus</name>
    <name type="common">Fish tapeworm</name>
    <name type="synonym">Diphyllobothrium latum</name>
    <dbReference type="NCBI Taxonomy" id="60516"/>
    <lineage>
        <taxon>Eukaryota</taxon>
        <taxon>Metazoa</taxon>
        <taxon>Spiralia</taxon>
        <taxon>Lophotrochozoa</taxon>
        <taxon>Platyhelminthes</taxon>
        <taxon>Cestoda</taxon>
        <taxon>Eucestoda</taxon>
        <taxon>Diphyllobothriidea</taxon>
        <taxon>Diphyllobothriidae</taxon>
        <taxon>Dibothriocephalus</taxon>
    </lineage>
</organism>
<keyword evidence="4 8" id="KW-0963">Cytoplasm</keyword>
<evidence type="ECO:0000256" key="1">
    <source>
        <dbReference type="ARBA" id="ARBA00004123"/>
    </source>
</evidence>
<feature type="repeat" description="MVP" evidence="8">
    <location>
        <begin position="65"/>
        <end position="125"/>
    </location>
</feature>
<dbReference type="FunFam" id="2.30.30.560:FF:000001">
    <property type="entry name" value="major vault protein-like"/>
    <property type="match status" value="1"/>
</dbReference>
<dbReference type="InterPro" id="IPR041134">
    <property type="entry name" value="Vault_2"/>
</dbReference>
<evidence type="ECO:0000256" key="6">
    <source>
        <dbReference type="ARBA" id="ARBA00023242"/>
    </source>
</evidence>
<evidence type="ECO:0000259" key="9">
    <source>
        <dbReference type="Pfam" id="PF01505"/>
    </source>
</evidence>
<feature type="repeat" description="MVP" evidence="8">
    <location>
        <begin position="126"/>
        <end position="178"/>
    </location>
</feature>
<evidence type="ECO:0000256" key="3">
    <source>
        <dbReference type="ARBA" id="ARBA00018296"/>
    </source>
</evidence>
<accession>A0A3P7LP73</accession>
<feature type="domain" description="Major vault protein repeat" evidence="9">
    <location>
        <begin position="230"/>
        <end position="270"/>
    </location>
</feature>
<dbReference type="GO" id="GO:0005634">
    <property type="term" value="C:nucleus"/>
    <property type="evidence" value="ECO:0007669"/>
    <property type="project" value="UniProtKB-SubCell"/>
</dbReference>
<proteinExistence type="predicted"/>
<dbReference type="InterPro" id="IPR041139">
    <property type="entry name" value="MVP_rep_dom"/>
</dbReference>
<dbReference type="InterPro" id="IPR043023">
    <property type="entry name" value="MVP_rep_sf"/>
</dbReference>
<feature type="domain" description="Major vault protein repeat" evidence="10">
    <location>
        <begin position="59"/>
        <end position="118"/>
    </location>
</feature>
<keyword evidence="6" id="KW-0539">Nucleus</keyword>
<dbReference type="InterPro" id="IPR039059">
    <property type="entry name" value="MVP"/>
</dbReference>
<comment type="subcellular location">
    <subcellularLocation>
        <location evidence="2 8">Cytoplasm</location>
    </subcellularLocation>
    <subcellularLocation>
        <location evidence="1">Nucleus</location>
    </subcellularLocation>
</comment>
<evidence type="ECO:0000313" key="12">
    <source>
        <dbReference type="Proteomes" id="UP000281553"/>
    </source>
</evidence>
<dbReference type="InterPro" id="IPR002499">
    <property type="entry name" value="Vault_N"/>
</dbReference>
<evidence type="ECO:0000256" key="5">
    <source>
        <dbReference type="ARBA" id="ARBA00022737"/>
    </source>
</evidence>
<evidence type="ECO:0000256" key="4">
    <source>
        <dbReference type="ARBA" id="ARBA00022490"/>
    </source>
</evidence>
<feature type="domain" description="Major vault protein repeat" evidence="9">
    <location>
        <begin position="175"/>
        <end position="213"/>
    </location>
</feature>
<dbReference type="GO" id="GO:0005737">
    <property type="term" value="C:cytoplasm"/>
    <property type="evidence" value="ECO:0007669"/>
    <property type="project" value="UniProtKB-SubCell"/>
</dbReference>
<protein>
    <recommendedName>
        <fullName evidence="3">Major vault protein</fullName>
    </recommendedName>
</protein>
<evidence type="ECO:0000259" key="10">
    <source>
        <dbReference type="Pfam" id="PF17794"/>
    </source>
</evidence>
<keyword evidence="5" id="KW-0677">Repeat</keyword>
<feature type="repeat" description="MVP" evidence="8">
    <location>
        <begin position="232"/>
        <end position="286"/>
    </location>
</feature>
<feature type="domain" description="Major vault protein repeat" evidence="9">
    <location>
        <begin position="122"/>
        <end position="163"/>
    </location>
</feature>
<keyword evidence="12" id="KW-1185">Reference proteome</keyword>
<dbReference type="Gene3D" id="2.30.30.570">
    <property type="match status" value="1"/>
</dbReference>
<evidence type="ECO:0000256" key="8">
    <source>
        <dbReference type="PROSITE-ProRule" id="PRU00571"/>
    </source>
</evidence>
<dbReference type="FunFam" id="2.30.30.560:FF:000002">
    <property type="entry name" value="Major vault protein-alpha"/>
    <property type="match status" value="1"/>
</dbReference>
<dbReference type="PROSITE" id="PS51224">
    <property type="entry name" value="MVP"/>
    <property type="match status" value="4"/>
</dbReference>
<name>A0A3P7LP73_DIBLA</name>
<dbReference type="OrthoDB" id="6125719at2759"/>
<dbReference type="Gene3D" id="2.30.30.560">
    <property type="match status" value="2"/>
</dbReference>
<dbReference type="PANTHER" id="PTHR14165:SF3">
    <property type="entry name" value="MAJOR VAULT PROTEIN"/>
    <property type="match status" value="1"/>
</dbReference>
<dbReference type="AlphaFoldDB" id="A0A3P7LP73"/>
<dbReference type="Pfam" id="PF17794">
    <property type="entry name" value="Vault_2"/>
    <property type="match status" value="2"/>
</dbReference>
<dbReference type="PANTHER" id="PTHR14165">
    <property type="entry name" value="MAJOR VAULT PROTEIN"/>
    <property type="match status" value="1"/>
</dbReference>
<reference evidence="11 12" key="1">
    <citation type="submission" date="2018-11" db="EMBL/GenBank/DDBJ databases">
        <authorList>
            <consortium name="Pathogen Informatics"/>
        </authorList>
    </citation>
    <scope>NUCLEOTIDE SEQUENCE [LARGE SCALE GENOMIC DNA]</scope>
</reference>
<feature type="domain" description="Major vault protein repeat" evidence="10">
    <location>
        <begin position="283"/>
        <end position="329"/>
    </location>
</feature>
<dbReference type="FunFam" id="2.30.30.550:FF:000001">
    <property type="entry name" value="major vault protein-like"/>
    <property type="match status" value="3"/>
</dbReference>
<gene>
    <name evidence="11" type="ORF">DILT_LOCUS8584</name>
</gene>
<dbReference type="GO" id="GO:1990904">
    <property type="term" value="C:ribonucleoprotein complex"/>
    <property type="evidence" value="ECO:0007669"/>
    <property type="project" value="UniProtKB-UniRule"/>
</dbReference>
<dbReference type="Proteomes" id="UP000281553">
    <property type="component" value="Unassembled WGS sequence"/>
</dbReference>
<dbReference type="Pfam" id="PF01505">
    <property type="entry name" value="Vault"/>
    <property type="match status" value="3"/>
</dbReference>
<evidence type="ECO:0000256" key="7">
    <source>
        <dbReference type="ARBA" id="ARBA00023274"/>
    </source>
</evidence>
<dbReference type="FunFam" id="2.30.30.570:FF:000002">
    <property type="entry name" value="Major vault protein-alpha"/>
    <property type="match status" value="1"/>
</dbReference>
<sequence>MEVIRFLADRISALFGVSVPPYHFIHVLDNKTNVTRLVTGPITFYRKSHEKILNLAQRMITVTPKEYCIISNPVKTDENNEVVVDDLGQTPLAYGDLEYRFTQPSFPLYPGEEIMQEVTTLTVLGQNKAILLSAMVAFKSDDGVDHVAGEQWLFEGPGVYRPRKEVEVLSTRAAQIIYPNSALLLRALADFKDKDDRKHVYGEEWLVKSVGAYMVGAYEEVVDVIQAYHLDEKTALHVKAKRTHVDDFGKRRRHGEEWLITHLDAESHIPSVDEEVVQVVSPIVLSSNTYCVLCDPVDDKGVPKIGKKVLIQGEKAFFLMPGECLDDGIKNVYVLGQNEGIILRAMESFQDGNTVGLSRFFIL</sequence>
<dbReference type="EMBL" id="UYRU01054652">
    <property type="protein sequence ID" value="VDN12753.1"/>
    <property type="molecule type" value="Genomic_DNA"/>
</dbReference>
<evidence type="ECO:0000256" key="2">
    <source>
        <dbReference type="ARBA" id="ARBA00004496"/>
    </source>
</evidence>
<evidence type="ECO:0000313" key="11">
    <source>
        <dbReference type="EMBL" id="VDN12753.1"/>
    </source>
</evidence>
<keyword evidence="7 8" id="KW-0687">Ribonucleoprotein</keyword>
<dbReference type="Gene3D" id="2.30.30.550">
    <property type="entry name" value="Major Vault Protein repeat"/>
    <property type="match status" value="3"/>
</dbReference>
<feature type="repeat" description="MVP" evidence="8">
    <location>
        <begin position="179"/>
        <end position="231"/>
    </location>
</feature>
<dbReference type="InterPro" id="IPR043179">
    <property type="entry name" value="Vault_2_sf"/>
</dbReference>